<dbReference type="PIRSF" id="PIRSF003113">
    <property type="entry name" value="BolA"/>
    <property type="match status" value="1"/>
</dbReference>
<comment type="similarity">
    <text evidence="1 2">Belongs to the BolA/IbaG family.</text>
</comment>
<dbReference type="Pfam" id="PF01722">
    <property type="entry name" value="BolA"/>
    <property type="match status" value="1"/>
</dbReference>
<comment type="caution">
    <text evidence="3">The sequence shown here is derived from an EMBL/GenBank/DDBJ whole genome shotgun (WGS) entry which is preliminary data.</text>
</comment>
<dbReference type="InterPro" id="IPR002634">
    <property type="entry name" value="BolA"/>
</dbReference>
<organism evidence="3 4">
    <name type="scientific">Thioflexithrix psekupsensis</name>
    <dbReference type="NCBI Taxonomy" id="1570016"/>
    <lineage>
        <taxon>Bacteria</taxon>
        <taxon>Pseudomonadati</taxon>
        <taxon>Pseudomonadota</taxon>
        <taxon>Gammaproteobacteria</taxon>
        <taxon>Thiotrichales</taxon>
        <taxon>Thioflexithrix</taxon>
    </lineage>
</organism>
<dbReference type="InterPro" id="IPR050961">
    <property type="entry name" value="BolA/IbaG_stress_morph_reg"/>
</dbReference>
<name>A0A251XC30_9GAMM</name>
<reference evidence="3 4" key="1">
    <citation type="submission" date="2016-12" db="EMBL/GenBank/DDBJ databases">
        <title>Thioflexothrix psekupsii D3 genome sequencing and assembly.</title>
        <authorList>
            <person name="Fomenkov A."/>
            <person name="Vincze T."/>
            <person name="Grabovich M."/>
            <person name="Anton B.P."/>
            <person name="Dubinina G."/>
            <person name="Orlova M."/>
            <person name="Belousova E."/>
            <person name="Roberts R.J."/>
        </authorList>
    </citation>
    <scope>NUCLEOTIDE SEQUENCE [LARGE SCALE GENOMIC DNA]</scope>
    <source>
        <strain evidence="3">D3</strain>
    </source>
</reference>
<evidence type="ECO:0000313" key="3">
    <source>
        <dbReference type="EMBL" id="OUD15596.1"/>
    </source>
</evidence>
<keyword evidence="4" id="KW-1185">Reference proteome</keyword>
<dbReference type="RefSeq" id="WP_086487194.1">
    <property type="nucleotide sequence ID" value="NZ_MSLT01000006.1"/>
</dbReference>
<evidence type="ECO:0000256" key="1">
    <source>
        <dbReference type="ARBA" id="ARBA00005578"/>
    </source>
</evidence>
<dbReference type="AlphaFoldDB" id="A0A251XC30"/>
<proteinExistence type="inferred from homology"/>
<evidence type="ECO:0000256" key="2">
    <source>
        <dbReference type="RuleBase" id="RU003860"/>
    </source>
</evidence>
<evidence type="ECO:0000313" key="4">
    <source>
        <dbReference type="Proteomes" id="UP000194798"/>
    </source>
</evidence>
<sequence>MEISEIQQLIQAGLPGAEVQIDGDGSHFNAHIIYEGFEGKTLIKQHQMVYATLGEHFQTNAIHALSLKTYTPEQWKKVIK</sequence>
<dbReference type="InterPro" id="IPR036065">
    <property type="entry name" value="BolA-like_sf"/>
</dbReference>
<evidence type="ECO:0008006" key="5">
    <source>
        <dbReference type="Google" id="ProtNLM"/>
    </source>
</evidence>
<dbReference type="SUPFAM" id="SSF82657">
    <property type="entry name" value="BolA-like"/>
    <property type="match status" value="1"/>
</dbReference>
<dbReference type="Proteomes" id="UP000194798">
    <property type="component" value="Unassembled WGS sequence"/>
</dbReference>
<dbReference type="OrthoDB" id="9812890at2"/>
<dbReference type="PANTHER" id="PTHR46229:SF2">
    <property type="entry name" value="BOLA-LIKE PROTEIN 1"/>
    <property type="match status" value="1"/>
</dbReference>
<dbReference type="PANTHER" id="PTHR46229">
    <property type="entry name" value="BOLA TRANSCRIPTION REGULATOR"/>
    <property type="match status" value="1"/>
</dbReference>
<dbReference type="EMBL" id="MSLT01000006">
    <property type="protein sequence ID" value="OUD15596.1"/>
    <property type="molecule type" value="Genomic_DNA"/>
</dbReference>
<accession>A0A251XC30</accession>
<dbReference type="Gene3D" id="3.30.300.90">
    <property type="entry name" value="BolA-like"/>
    <property type="match status" value="1"/>
</dbReference>
<gene>
    <name evidence="3" type="ORF">TPSD3_03495</name>
</gene>
<protein>
    <recommendedName>
        <fullName evidence="5">BolA family transcriptional regulator</fullName>
    </recommendedName>
</protein>